<accession>A0A7R9AQA4</accession>
<protein>
    <submittedName>
        <fullName evidence="2">Uncharacterized protein</fullName>
    </submittedName>
</protein>
<feature type="region of interest" description="Disordered" evidence="1">
    <location>
        <begin position="290"/>
        <end position="313"/>
    </location>
</feature>
<reference evidence="2" key="1">
    <citation type="submission" date="2020-11" db="EMBL/GenBank/DDBJ databases">
        <authorList>
            <person name="Tran Van P."/>
        </authorList>
    </citation>
    <scope>NUCLEOTIDE SEQUENCE</scope>
</reference>
<organism evidence="2">
    <name type="scientific">Timema shepardi</name>
    <name type="common">Walking stick</name>
    <dbReference type="NCBI Taxonomy" id="629360"/>
    <lineage>
        <taxon>Eukaryota</taxon>
        <taxon>Metazoa</taxon>
        <taxon>Ecdysozoa</taxon>
        <taxon>Arthropoda</taxon>
        <taxon>Hexapoda</taxon>
        <taxon>Insecta</taxon>
        <taxon>Pterygota</taxon>
        <taxon>Neoptera</taxon>
        <taxon>Polyneoptera</taxon>
        <taxon>Phasmatodea</taxon>
        <taxon>Timematodea</taxon>
        <taxon>Timematoidea</taxon>
        <taxon>Timematidae</taxon>
        <taxon>Timema</taxon>
    </lineage>
</organism>
<evidence type="ECO:0000256" key="1">
    <source>
        <dbReference type="SAM" id="MobiDB-lite"/>
    </source>
</evidence>
<name>A0A7R9AQA4_TIMSH</name>
<sequence>MADVTRVRCDPTALMVSSRILYFFQAAQRIYTMRTPRDGVKRRGKDPFYSGTLTRVGQHRSRRFQLIVVRCPARSSCLRSRPASSLDVVFSGASDSTEELVKCVVDDRCQLEYIQSSSGGRKSSRLDKKQVHMPTHNLRVYDPEEEEKARIYREMTVATFQEWWAGVGGRGGGIWRQTLSSSCDHKNMNGPKYTRPGLTSDLDNVSLIPLSTCPPINHRAALPAKQNKRRNNTYLEITSWLSQSPRLCLRHRVVAMNLASMSLSQRSPSTYIVISFLLAVDGTANDIDTREKPPPVHPTEIRTSISPSSPSSAVEQLNTTSALANYATEVELEEVNPHLGGRRVENHLGKTTPSSPDRELNLDLPVLSSRAQHKCINQLHHRGGLATRSLPDFKFLAHLEVVASKFSPESSSSLMMVMSRMDGLRLRQPATLGGAEDTFLSSLLPVIEMRMAPVGAVRRIDSTHVVRIIWPLIGTYVLDLPALLCPVVKTHEGCGDTTKRSCSCQSYLLAAQHSEDTSSQQHQDPQWDCERLSSLHETINFRSESLW</sequence>
<gene>
    <name evidence="2" type="ORF">TSIB3V08_LOCUS2018</name>
</gene>
<dbReference type="AlphaFoldDB" id="A0A7R9AQA4"/>
<proteinExistence type="predicted"/>
<evidence type="ECO:0000313" key="2">
    <source>
        <dbReference type="EMBL" id="CAD7257761.1"/>
    </source>
</evidence>
<dbReference type="EMBL" id="OC000587">
    <property type="protein sequence ID" value="CAD7257761.1"/>
    <property type="molecule type" value="Genomic_DNA"/>
</dbReference>